<dbReference type="Pfam" id="PF13302">
    <property type="entry name" value="Acetyltransf_3"/>
    <property type="match status" value="1"/>
</dbReference>
<accession>A0ABY8BY90</accession>
<dbReference type="PROSITE" id="PS51186">
    <property type="entry name" value="GNAT"/>
    <property type="match status" value="1"/>
</dbReference>
<dbReference type="InterPro" id="IPR000182">
    <property type="entry name" value="GNAT_dom"/>
</dbReference>
<keyword evidence="1" id="KW-0808">Transferase</keyword>
<dbReference type="InterPro" id="IPR051531">
    <property type="entry name" value="N-acetyltransferase"/>
</dbReference>
<dbReference type="Proteomes" id="UP001214553">
    <property type="component" value="Chromosome"/>
</dbReference>
<dbReference type="RefSeq" id="WP_275278463.1">
    <property type="nucleotide sequence ID" value="NZ_CP119108.1"/>
</dbReference>
<evidence type="ECO:0000256" key="2">
    <source>
        <dbReference type="ARBA" id="ARBA00023315"/>
    </source>
</evidence>
<proteinExistence type="inferred from homology"/>
<dbReference type="PANTHER" id="PTHR43792">
    <property type="entry name" value="GNAT FAMILY, PUTATIVE (AFU_ORTHOLOGUE AFUA_3G00765)-RELATED-RELATED"/>
    <property type="match status" value="1"/>
</dbReference>
<evidence type="ECO:0000256" key="1">
    <source>
        <dbReference type="ARBA" id="ARBA00022679"/>
    </source>
</evidence>
<organism evidence="6 7">
    <name type="scientific">Microbacterium horticulturae</name>
    <dbReference type="NCBI Taxonomy" id="3028316"/>
    <lineage>
        <taxon>Bacteria</taxon>
        <taxon>Bacillati</taxon>
        <taxon>Actinomycetota</taxon>
        <taxon>Actinomycetes</taxon>
        <taxon>Micrococcales</taxon>
        <taxon>Microbacteriaceae</taxon>
        <taxon>Microbacterium</taxon>
    </lineage>
</organism>
<protein>
    <submittedName>
        <fullName evidence="6">GNAT family N-acetyltransferase</fullName>
    </submittedName>
</protein>
<keyword evidence="7" id="KW-1185">Reference proteome</keyword>
<name>A0ABY8BY90_9MICO</name>
<evidence type="ECO:0000313" key="6">
    <source>
        <dbReference type="EMBL" id="WEG09139.1"/>
    </source>
</evidence>
<dbReference type="Gene3D" id="3.40.630.30">
    <property type="match status" value="1"/>
</dbReference>
<evidence type="ECO:0000313" key="7">
    <source>
        <dbReference type="Proteomes" id="UP001214553"/>
    </source>
</evidence>
<keyword evidence="2" id="KW-0012">Acyltransferase</keyword>
<feature type="region of interest" description="Disordered" evidence="4">
    <location>
        <begin position="171"/>
        <end position="190"/>
    </location>
</feature>
<feature type="domain" description="N-acetyltransferase" evidence="5">
    <location>
        <begin position="3"/>
        <end position="157"/>
    </location>
</feature>
<reference evidence="6 7" key="1">
    <citation type="submission" date="2023-03" db="EMBL/GenBank/DDBJ databases">
        <title>Genome sequence of Microbacterium sp. KACC 23027.</title>
        <authorList>
            <person name="Kim S."/>
            <person name="Heo J."/>
            <person name="Kwon S.-W."/>
        </authorList>
    </citation>
    <scope>NUCLEOTIDE SEQUENCE [LARGE SCALE GENOMIC DNA]</scope>
    <source>
        <strain evidence="6 7">KACC 23027</strain>
    </source>
</reference>
<comment type="similarity">
    <text evidence="3">Belongs to the acetyltransferase family. RimJ subfamily.</text>
</comment>
<evidence type="ECO:0000256" key="4">
    <source>
        <dbReference type="SAM" id="MobiDB-lite"/>
    </source>
</evidence>
<gene>
    <name evidence="6" type="ORF">PU630_00840</name>
</gene>
<dbReference type="EMBL" id="CP119108">
    <property type="protein sequence ID" value="WEG09139.1"/>
    <property type="molecule type" value="Genomic_DNA"/>
</dbReference>
<dbReference type="InterPro" id="IPR016181">
    <property type="entry name" value="Acyl_CoA_acyltransferase"/>
</dbReference>
<dbReference type="SUPFAM" id="SSF55729">
    <property type="entry name" value="Acyl-CoA N-acyltransferases (Nat)"/>
    <property type="match status" value="1"/>
</dbReference>
<evidence type="ECO:0000256" key="3">
    <source>
        <dbReference type="ARBA" id="ARBA00038502"/>
    </source>
</evidence>
<dbReference type="CDD" id="cd04301">
    <property type="entry name" value="NAT_SF"/>
    <property type="match status" value="1"/>
</dbReference>
<sequence length="190" mass="20954">MDVTLRPWAESDLPLLERANTPEMTRHIGGPEEPEKLIERNERYLRLSASGEAEMYRIEVDGEPAGGIGFWIVDHEGTPAYETGWNTLPEFQGRGVAREALRQLIPRVVARGDRALLVAYPGQDNPGSNALCCGAGFTHTGADTMPWRGGELAYNVWELALSASRCRRLRHPDAPGSSASEGSFPRQGRR</sequence>
<evidence type="ECO:0000259" key="5">
    <source>
        <dbReference type="PROSITE" id="PS51186"/>
    </source>
</evidence>
<dbReference type="PANTHER" id="PTHR43792:SF8">
    <property type="entry name" value="[RIBOSOMAL PROTEIN US5]-ALANINE N-ACETYLTRANSFERASE"/>
    <property type="match status" value="1"/>
</dbReference>